<gene>
    <name evidence="2" type="ORF">POCTA_138.1.T0310050</name>
</gene>
<sequence>MNQESLESIIERFQRDRQSIRDRMDERNQLFEKANQNYKSNLQRELETIKLTNKQAEQRDLEFRQYIVQLFKQYDEGNQQMKLTIQQTIQEKINYNDYLIRNYPLDSLKEKKDLQEENLMLRKQLEQFIQQTTTLSHLFIPLIEIQQKDQEEQQTLDKYLGEHLETNIQQKQQHPIQSQSTVIQIVPKQKIQEQNQTTQVKSLSTTSKKMEKDFLQEFMIPLAGRQQ</sequence>
<name>A0A8S1TU77_PAROT</name>
<protein>
    <submittedName>
        <fullName evidence="2">Uncharacterized protein</fullName>
    </submittedName>
</protein>
<comment type="caution">
    <text evidence="2">The sequence shown here is derived from an EMBL/GenBank/DDBJ whole genome shotgun (WGS) entry which is preliminary data.</text>
</comment>
<dbReference type="EMBL" id="CAJJDP010000031">
    <property type="protein sequence ID" value="CAD8155648.1"/>
    <property type="molecule type" value="Genomic_DNA"/>
</dbReference>
<dbReference type="OMA" id="DEGNQQM"/>
<keyword evidence="3" id="KW-1185">Reference proteome</keyword>
<accession>A0A8S1TU77</accession>
<dbReference type="AlphaFoldDB" id="A0A8S1TU77"/>
<evidence type="ECO:0000313" key="3">
    <source>
        <dbReference type="Proteomes" id="UP000683925"/>
    </source>
</evidence>
<proteinExistence type="predicted"/>
<feature type="coiled-coil region" evidence="1">
    <location>
        <begin position="21"/>
        <end position="59"/>
    </location>
</feature>
<dbReference type="OrthoDB" id="306774at2759"/>
<keyword evidence="1" id="KW-0175">Coiled coil</keyword>
<dbReference type="Proteomes" id="UP000683925">
    <property type="component" value="Unassembled WGS sequence"/>
</dbReference>
<organism evidence="2 3">
    <name type="scientific">Paramecium octaurelia</name>
    <dbReference type="NCBI Taxonomy" id="43137"/>
    <lineage>
        <taxon>Eukaryota</taxon>
        <taxon>Sar</taxon>
        <taxon>Alveolata</taxon>
        <taxon>Ciliophora</taxon>
        <taxon>Intramacronucleata</taxon>
        <taxon>Oligohymenophorea</taxon>
        <taxon>Peniculida</taxon>
        <taxon>Parameciidae</taxon>
        <taxon>Paramecium</taxon>
    </lineage>
</organism>
<evidence type="ECO:0000256" key="1">
    <source>
        <dbReference type="SAM" id="Coils"/>
    </source>
</evidence>
<evidence type="ECO:0000313" key="2">
    <source>
        <dbReference type="EMBL" id="CAD8155648.1"/>
    </source>
</evidence>
<reference evidence="2" key="1">
    <citation type="submission" date="2021-01" db="EMBL/GenBank/DDBJ databases">
        <authorList>
            <consortium name="Genoscope - CEA"/>
            <person name="William W."/>
        </authorList>
    </citation>
    <scope>NUCLEOTIDE SEQUENCE</scope>
</reference>